<keyword evidence="1" id="KW-0812">Transmembrane</keyword>
<keyword evidence="1" id="KW-0472">Membrane</keyword>
<proteinExistence type="predicted"/>
<organism evidence="2 3">
    <name type="scientific">Candidatus Muproteobacteria bacterium RIFCSPLOWO2_01_FULL_60_18</name>
    <dbReference type="NCBI Taxonomy" id="1817768"/>
    <lineage>
        <taxon>Bacteria</taxon>
        <taxon>Pseudomonadati</taxon>
        <taxon>Pseudomonadota</taxon>
        <taxon>Candidatus Muproteobacteria</taxon>
    </lineage>
</organism>
<dbReference type="AlphaFoldDB" id="A0A1F6TY33"/>
<dbReference type="EMBL" id="MFTC01000080">
    <property type="protein sequence ID" value="OGI50017.1"/>
    <property type="molecule type" value="Genomic_DNA"/>
</dbReference>
<protein>
    <submittedName>
        <fullName evidence="2">Uncharacterized protein</fullName>
    </submittedName>
</protein>
<evidence type="ECO:0000313" key="3">
    <source>
        <dbReference type="Proteomes" id="UP000179037"/>
    </source>
</evidence>
<feature type="transmembrane region" description="Helical" evidence="1">
    <location>
        <begin position="52"/>
        <end position="74"/>
    </location>
</feature>
<accession>A0A1F6TY33</accession>
<gene>
    <name evidence="2" type="ORF">A3A87_01460</name>
</gene>
<keyword evidence="1" id="KW-1133">Transmembrane helix</keyword>
<sequence>MIRKIFLGPGAPVPCQACEKTVKVTFSDWLKSTLPGAAVMIAALFFDSDLMVYGLSLIGLALMISLHLLWVPLVKE</sequence>
<name>A0A1F6TY33_9PROT</name>
<comment type="caution">
    <text evidence="2">The sequence shown here is derived from an EMBL/GenBank/DDBJ whole genome shotgun (WGS) entry which is preliminary data.</text>
</comment>
<evidence type="ECO:0000256" key="1">
    <source>
        <dbReference type="SAM" id="Phobius"/>
    </source>
</evidence>
<reference evidence="2 3" key="1">
    <citation type="journal article" date="2016" name="Nat. Commun.">
        <title>Thousands of microbial genomes shed light on interconnected biogeochemical processes in an aquifer system.</title>
        <authorList>
            <person name="Anantharaman K."/>
            <person name="Brown C.T."/>
            <person name="Hug L.A."/>
            <person name="Sharon I."/>
            <person name="Castelle C.J."/>
            <person name="Probst A.J."/>
            <person name="Thomas B.C."/>
            <person name="Singh A."/>
            <person name="Wilkins M.J."/>
            <person name="Karaoz U."/>
            <person name="Brodie E.L."/>
            <person name="Williams K.H."/>
            <person name="Hubbard S.S."/>
            <person name="Banfield J.F."/>
        </authorList>
    </citation>
    <scope>NUCLEOTIDE SEQUENCE [LARGE SCALE GENOMIC DNA]</scope>
</reference>
<dbReference type="Proteomes" id="UP000179037">
    <property type="component" value="Unassembled WGS sequence"/>
</dbReference>
<evidence type="ECO:0000313" key="2">
    <source>
        <dbReference type="EMBL" id="OGI50017.1"/>
    </source>
</evidence>